<dbReference type="Pfam" id="PF25145">
    <property type="entry name" value="NfeD1b_N"/>
    <property type="match status" value="1"/>
</dbReference>
<keyword evidence="3 6" id="KW-1133">Transmembrane helix</keyword>
<organism evidence="11 12">
    <name type="scientific">Mesorhizobium erdmanii</name>
    <dbReference type="NCBI Taxonomy" id="1777866"/>
    <lineage>
        <taxon>Bacteria</taxon>
        <taxon>Pseudomonadati</taxon>
        <taxon>Pseudomonadota</taxon>
        <taxon>Alphaproteobacteria</taxon>
        <taxon>Hyphomicrobiales</taxon>
        <taxon>Phyllobacteriaceae</taxon>
        <taxon>Mesorhizobium</taxon>
    </lineage>
</organism>
<reference evidence="11 12" key="1">
    <citation type="submission" date="2018-10" db="EMBL/GenBank/DDBJ databases">
        <authorList>
            <person name="Perry B.J."/>
            <person name="Sullivan J.T."/>
            <person name="Murphy R.J.T."/>
            <person name="Ramsay J.P."/>
            <person name="Ronson C.W."/>
        </authorList>
    </citation>
    <scope>NUCLEOTIDE SEQUENCE [LARGE SCALE GENOMIC DNA]</scope>
    <source>
        <strain evidence="11 12">NZP2014</strain>
    </source>
</reference>
<dbReference type="InterPro" id="IPR029045">
    <property type="entry name" value="ClpP/crotonase-like_dom_sf"/>
</dbReference>
<evidence type="ECO:0000256" key="1">
    <source>
        <dbReference type="ARBA" id="ARBA00004141"/>
    </source>
</evidence>
<dbReference type="InterPro" id="IPR012340">
    <property type="entry name" value="NA-bd_OB-fold"/>
</dbReference>
<protein>
    <submittedName>
        <fullName evidence="11">Nodulation protein NfeD</fullName>
    </submittedName>
</protein>
<feature type="transmembrane region" description="Helical" evidence="6">
    <location>
        <begin position="286"/>
        <end position="304"/>
    </location>
</feature>
<dbReference type="EMBL" id="CP033361">
    <property type="protein sequence ID" value="QKC79828.1"/>
    <property type="molecule type" value="Genomic_DNA"/>
</dbReference>
<evidence type="ECO:0000259" key="10">
    <source>
        <dbReference type="Pfam" id="PF25145"/>
    </source>
</evidence>
<feature type="domain" description="NfeD1b N-terminal" evidence="10">
    <location>
        <begin position="37"/>
        <end position="134"/>
    </location>
</feature>
<feature type="domain" description="NfeD integral membrane" evidence="9">
    <location>
        <begin position="265"/>
        <end position="378"/>
    </location>
</feature>
<dbReference type="CDD" id="cd07020">
    <property type="entry name" value="Clp_protease_NfeD_1"/>
    <property type="match status" value="1"/>
</dbReference>
<dbReference type="Pfam" id="PF24961">
    <property type="entry name" value="NfeD_membrane"/>
    <property type="match status" value="1"/>
</dbReference>
<gene>
    <name evidence="11" type="ORF">EB233_14385</name>
</gene>
<evidence type="ECO:0000256" key="4">
    <source>
        <dbReference type="ARBA" id="ARBA00023136"/>
    </source>
</evidence>
<evidence type="ECO:0000259" key="9">
    <source>
        <dbReference type="Pfam" id="PF24961"/>
    </source>
</evidence>
<name>A0A6M7UUV1_9HYPH</name>
<dbReference type="SUPFAM" id="SSF52096">
    <property type="entry name" value="ClpP/crotonase"/>
    <property type="match status" value="1"/>
</dbReference>
<dbReference type="Pfam" id="PF01957">
    <property type="entry name" value="NfeD"/>
    <property type="match status" value="1"/>
</dbReference>
<evidence type="ECO:0000259" key="8">
    <source>
        <dbReference type="Pfam" id="PF01957"/>
    </source>
</evidence>
<feature type="region of interest" description="Disordered" evidence="5">
    <location>
        <begin position="130"/>
        <end position="162"/>
    </location>
</feature>
<feature type="transmembrane region" description="Helical" evidence="6">
    <location>
        <begin position="360"/>
        <end position="386"/>
    </location>
</feature>
<evidence type="ECO:0000256" key="3">
    <source>
        <dbReference type="ARBA" id="ARBA00022989"/>
    </source>
</evidence>
<dbReference type="KEGG" id="merd:EB233_14385"/>
<dbReference type="InterPro" id="IPR052165">
    <property type="entry name" value="Membrane_assoc_protease"/>
</dbReference>
<dbReference type="InterPro" id="IPR056739">
    <property type="entry name" value="NfeD_membrane"/>
</dbReference>
<keyword evidence="12" id="KW-1185">Reference proteome</keyword>
<keyword evidence="4 6" id="KW-0472">Membrane</keyword>
<comment type="subcellular location">
    <subcellularLocation>
        <location evidence="1">Membrane</location>
        <topology evidence="1">Multi-pass membrane protein</topology>
    </subcellularLocation>
</comment>
<evidence type="ECO:0000256" key="7">
    <source>
        <dbReference type="SAM" id="SignalP"/>
    </source>
</evidence>
<dbReference type="GO" id="GO:0016020">
    <property type="term" value="C:membrane"/>
    <property type="evidence" value="ECO:0007669"/>
    <property type="project" value="UniProtKB-SubCell"/>
</dbReference>
<evidence type="ECO:0000256" key="6">
    <source>
        <dbReference type="SAM" id="Phobius"/>
    </source>
</evidence>
<feature type="chain" id="PRO_5026942763" evidence="7">
    <location>
        <begin position="26"/>
        <end position="461"/>
    </location>
</feature>
<dbReference type="Gene3D" id="3.90.226.10">
    <property type="entry name" value="2-enoyl-CoA Hydratase, Chain A, domain 1"/>
    <property type="match status" value="1"/>
</dbReference>
<feature type="domain" description="NfeD-like C-terminal" evidence="8">
    <location>
        <begin position="397"/>
        <end position="451"/>
    </location>
</feature>
<accession>A0A6M7UUV1</accession>
<dbReference type="InterPro" id="IPR002810">
    <property type="entry name" value="NfeD-like_C"/>
</dbReference>
<dbReference type="Proteomes" id="UP000503339">
    <property type="component" value="Chromosome"/>
</dbReference>
<feature type="transmembrane region" description="Helical" evidence="6">
    <location>
        <begin position="334"/>
        <end position="354"/>
    </location>
</feature>
<proteinExistence type="predicted"/>
<dbReference type="AlphaFoldDB" id="A0A6M7UUV1"/>
<dbReference type="InterPro" id="IPR056738">
    <property type="entry name" value="NfeD1b_N"/>
</dbReference>
<sequence>MTFARVALLAAAFVAVAVFSPFSSAGSERVALSVAIDGAIGPASSRQLEEALDVAAKRDAEVVILQIDTPGGLVTSMREMIADILASPVPVIGYVAPAGGHAASAGTYILYATHVAAMAPGTNLGAATPVEIGGLPSLPGGEKDDQKSQGDQKGQGGRPAGDAMMAKVTNDAVALIRSLAELRGRNGDWGEKAVREAASLSANAALQEHVIDFVAHDTTELLQLANGRTVDVAGKKVVLATKGLPVETLEPGWFIRLLAVITDPNVAVILMLAGVYGIVFEFTSPGAVAPGVIGTVCLVLGLYALDFLPINYAGLALMLLGIAFLVVEAFNPTVVLGLGGVAAFLFGAAMLMRIEGPGFAMSWAVIGPAAALTLGLALLTGSYVWAARKNPPRVGGEAMRGQPAEILDWQGAEGHVLALGERWRAKADEPIAAGDSVEITDISDLVLTVRRRDAARNGATQ</sequence>
<dbReference type="PANTHER" id="PTHR33507:SF4">
    <property type="entry name" value="NODULATION COMPETITIVENESS PROTEIN NFED"/>
    <property type="match status" value="1"/>
</dbReference>
<evidence type="ECO:0000313" key="12">
    <source>
        <dbReference type="Proteomes" id="UP000503339"/>
    </source>
</evidence>
<evidence type="ECO:0000256" key="5">
    <source>
        <dbReference type="SAM" id="MobiDB-lite"/>
    </source>
</evidence>
<dbReference type="Gene3D" id="2.40.50.140">
    <property type="entry name" value="Nucleic acid-binding proteins"/>
    <property type="match status" value="1"/>
</dbReference>
<dbReference type="PANTHER" id="PTHR33507">
    <property type="entry name" value="INNER MEMBRANE PROTEIN YBBJ"/>
    <property type="match status" value="1"/>
</dbReference>
<feature type="transmembrane region" description="Helical" evidence="6">
    <location>
        <begin position="253"/>
        <end position="279"/>
    </location>
</feature>
<feature type="compositionally biased region" description="Basic and acidic residues" evidence="5">
    <location>
        <begin position="141"/>
        <end position="150"/>
    </location>
</feature>
<dbReference type="FunFam" id="3.90.226.10:FF:000089">
    <property type="entry name" value="Membrane-bound serine protease"/>
    <property type="match status" value="1"/>
</dbReference>
<keyword evidence="2 6" id="KW-0812">Transmembrane</keyword>
<evidence type="ECO:0000313" key="11">
    <source>
        <dbReference type="EMBL" id="QKC79828.1"/>
    </source>
</evidence>
<keyword evidence="7" id="KW-0732">Signal</keyword>
<feature type="signal peptide" evidence="7">
    <location>
        <begin position="1"/>
        <end position="25"/>
    </location>
</feature>
<evidence type="ECO:0000256" key="2">
    <source>
        <dbReference type="ARBA" id="ARBA00022692"/>
    </source>
</evidence>
<dbReference type="RefSeq" id="WP_064989402.1">
    <property type="nucleotide sequence ID" value="NZ_CP033361.1"/>
</dbReference>
<feature type="transmembrane region" description="Helical" evidence="6">
    <location>
        <begin position="310"/>
        <end position="327"/>
    </location>
</feature>
<dbReference type="SUPFAM" id="SSF141322">
    <property type="entry name" value="NfeD domain-like"/>
    <property type="match status" value="1"/>
</dbReference>